<name>A0A8H3LTI5_9GLOM</name>
<sequence length="124" mass="14663">MKLIEQQRNKNSKKTGCKWYINLKFEHAVVYDRCNAYTIQNLLQLLFPHQLFLTQDLSNAIQKIKCKHQIVGSDASSLLKFLLKKQKEDLTMFVQPLIDANSDQLCGIFWITSNQILLWWRYLT</sequence>
<accession>A0A8H3LTI5</accession>
<dbReference type="AlphaFoldDB" id="A0A8H3LTI5"/>
<evidence type="ECO:0000313" key="1">
    <source>
        <dbReference type="EMBL" id="GES92552.1"/>
    </source>
</evidence>
<protein>
    <submittedName>
        <fullName evidence="1">Uncharacterized protein</fullName>
    </submittedName>
</protein>
<gene>
    <name evidence="1" type="ORF">RCL2_001932600</name>
</gene>
<reference evidence="1" key="1">
    <citation type="submission" date="2019-10" db="EMBL/GenBank/DDBJ databases">
        <title>Conservation and host-specific expression of non-tandemly repeated heterogenous ribosome RNA gene in arbuscular mycorrhizal fungi.</title>
        <authorList>
            <person name="Maeda T."/>
            <person name="Kobayashi Y."/>
            <person name="Nakagawa T."/>
            <person name="Ezawa T."/>
            <person name="Yamaguchi K."/>
            <person name="Bino T."/>
            <person name="Nishimoto Y."/>
            <person name="Shigenobu S."/>
            <person name="Kawaguchi M."/>
        </authorList>
    </citation>
    <scope>NUCLEOTIDE SEQUENCE</scope>
    <source>
        <strain evidence="1">HR1</strain>
    </source>
</reference>
<comment type="caution">
    <text evidence="1">The sequence shown here is derived from an EMBL/GenBank/DDBJ whole genome shotgun (WGS) entry which is preliminary data.</text>
</comment>
<evidence type="ECO:0000313" key="2">
    <source>
        <dbReference type="Proteomes" id="UP000615446"/>
    </source>
</evidence>
<dbReference type="OrthoDB" id="2440185at2759"/>
<proteinExistence type="predicted"/>
<dbReference type="Proteomes" id="UP000615446">
    <property type="component" value="Unassembled WGS sequence"/>
</dbReference>
<dbReference type="EMBL" id="BLAL01000215">
    <property type="protein sequence ID" value="GES92552.1"/>
    <property type="molecule type" value="Genomic_DNA"/>
</dbReference>
<organism evidence="1 2">
    <name type="scientific">Rhizophagus clarus</name>
    <dbReference type="NCBI Taxonomy" id="94130"/>
    <lineage>
        <taxon>Eukaryota</taxon>
        <taxon>Fungi</taxon>
        <taxon>Fungi incertae sedis</taxon>
        <taxon>Mucoromycota</taxon>
        <taxon>Glomeromycotina</taxon>
        <taxon>Glomeromycetes</taxon>
        <taxon>Glomerales</taxon>
        <taxon>Glomeraceae</taxon>
        <taxon>Rhizophagus</taxon>
    </lineage>
</organism>